<dbReference type="EMBL" id="MHPJ01000005">
    <property type="protein sequence ID" value="OGZ79265.1"/>
    <property type="molecule type" value="Genomic_DNA"/>
</dbReference>
<name>A0A1G2IWQ4_9BACT</name>
<keyword evidence="1" id="KW-0472">Membrane</keyword>
<feature type="transmembrane region" description="Helical" evidence="1">
    <location>
        <begin position="31"/>
        <end position="56"/>
    </location>
</feature>
<keyword evidence="1" id="KW-0812">Transmembrane</keyword>
<feature type="transmembrane region" description="Helical" evidence="1">
    <location>
        <begin position="88"/>
        <end position="106"/>
    </location>
</feature>
<gene>
    <name evidence="2" type="ORF">A2358_03250</name>
</gene>
<evidence type="ECO:0000313" key="2">
    <source>
        <dbReference type="EMBL" id="OGZ79265.1"/>
    </source>
</evidence>
<dbReference type="AlphaFoldDB" id="A0A1G2IWQ4"/>
<sequence length="140" mass="16150">MENNDELRDLNGKLIDLELAKSDNNKPVRRFLPAFVFLASFYYSFLLAIGLALGYIGSKIFSKYLLENGKVDSIYIDCGKWKIHMHHWILGAIFLALVWAIDYFYLPSFFLGVVGGIIAHDIYDFNDWHKVLIRAEEVAK</sequence>
<keyword evidence="1" id="KW-1133">Transmembrane helix</keyword>
<proteinExistence type="predicted"/>
<evidence type="ECO:0000313" key="3">
    <source>
        <dbReference type="Proteomes" id="UP000178650"/>
    </source>
</evidence>
<reference evidence="2 3" key="1">
    <citation type="journal article" date="2016" name="Nat. Commun.">
        <title>Thousands of microbial genomes shed light on interconnected biogeochemical processes in an aquifer system.</title>
        <authorList>
            <person name="Anantharaman K."/>
            <person name="Brown C.T."/>
            <person name="Hug L.A."/>
            <person name="Sharon I."/>
            <person name="Castelle C.J."/>
            <person name="Probst A.J."/>
            <person name="Thomas B.C."/>
            <person name="Singh A."/>
            <person name="Wilkins M.J."/>
            <person name="Karaoz U."/>
            <person name="Brodie E.L."/>
            <person name="Williams K.H."/>
            <person name="Hubbard S.S."/>
            <person name="Banfield J.F."/>
        </authorList>
    </citation>
    <scope>NUCLEOTIDE SEQUENCE [LARGE SCALE GENOMIC DNA]</scope>
</reference>
<accession>A0A1G2IWQ4</accession>
<dbReference type="Proteomes" id="UP000178650">
    <property type="component" value="Unassembled WGS sequence"/>
</dbReference>
<comment type="caution">
    <text evidence="2">The sequence shown here is derived from an EMBL/GenBank/DDBJ whole genome shotgun (WGS) entry which is preliminary data.</text>
</comment>
<protein>
    <submittedName>
        <fullName evidence="2">Uncharacterized protein</fullName>
    </submittedName>
</protein>
<evidence type="ECO:0000256" key="1">
    <source>
        <dbReference type="SAM" id="Phobius"/>
    </source>
</evidence>
<organism evidence="2 3">
    <name type="scientific">Candidatus Staskawiczbacteria bacterium RIFOXYB1_FULL_37_44</name>
    <dbReference type="NCBI Taxonomy" id="1802223"/>
    <lineage>
        <taxon>Bacteria</taxon>
        <taxon>Candidatus Staskawicziibacteriota</taxon>
    </lineage>
</organism>
<dbReference type="STRING" id="1802223.A2358_03250"/>